<dbReference type="GO" id="GO:0031499">
    <property type="term" value="C:TRAMP complex"/>
    <property type="evidence" value="ECO:0007669"/>
    <property type="project" value="TreeGrafter"/>
</dbReference>
<feature type="region of interest" description="Disordered" evidence="7">
    <location>
        <begin position="463"/>
        <end position="573"/>
    </location>
</feature>
<dbReference type="InterPro" id="IPR045862">
    <property type="entry name" value="Trf4-like"/>
</dbReference>
<dbReference type="CDD" id="cd05402">
    <property type="entry name" value="NT_PAP_TUTase"/>
    <property type="match status" value="1"/>
</dbReference>
<protein>
    <recommendedName>
        <fullName evidence="3">polynucleotide adenylyltransferase</fullName>
        <ecNumber evidence="3">2.7.7.19</ecNumber>
    </recommendedName>
</protein>
<feature type="domain" description="PAP-associated" evidence="8">
    <location>
        <begin position="339"/>
        <end position="399"/>
    </location>
</feature>
<dbReference type="FunFam" id="1.10.1410.10:FF:000003">
    <property type="entry name" value="non-canonical poly(A) RNA polymerase PAPD7"/>
    <property type="match status" value="1"/>
</dbReference>
<dbReference type="Gene3D" id="3.30.460.10">
    <property type="entry name" value="Beta Polymerase, domain 2"/>
    <property type="match status" value="1"/>
</dbReference>
<dbReference type="Proteomes" id="UP000790347">
    <property type="component" value="Unassembled WGS sequence"/>
</dbReference>
<feature type="compositionally biased region" description="Polar residues" evidence="7">
    <location>
        <begin position="554"/>
        <end position="573"/>
    </location>
</feature>
<keyword evidence="6" id="KW-0460">Magnesium</keyword>
<evidence type="ECO:0000313" key="11">
    <source>
        <dbReference type="Proteomes" id="UP000790347"/>
    </source>
</evidence>
<dbReference type="Pfam" id="PF03828">
    <property type="entry name" value="PAP_assoc"/>
    <property type="match status" value="1"/>
</dbReference>
<feature type="compositionally biased region" description="Basic residues" evidence="7">
    <location>
        <begin position="509"/>
        <end position="530"/>
    </location>
</feature>
<evidence type="ECO:0000256" key="2">
    <source>
        <dbReference type="ARBA" id="ARBA00008593"/>
    </source>
</evidence>
<dbReference type="GO" id="GO:0043634">
    <property type="term" value="P:polyadenylation-dependent ncRNA catabolic process"/>
    <property type="evidence" value="ECO:0007669"/>
    <property type="project" value="TreeGrafter"/>
</dbReference>
<dbReference type="SUPFAM" id="SSF81301">
    <property type="entry name" value="Nucleotidyltransferase"/>
    <property type="match status" value="1"/>
</dbReference>
<dbReference type="AlphaFoldDB" id="A0A922ICA6"/>
<dbReference type="EMBL" id="ASGP02000001">
    <property type="protein sequence ID" value="KAH9528859.1"/>
    <property type="molecule type" value="Genomic_DNA"/>
</dbReference>
<evidence type="ECO:0000256" key="5">
    <source>
        <dbReference type="ARBA" id="ARBA00022723"/>
    </source>
</evidence>
<dbReference type="GO" id="GO:0005730">
    <property type="term" value="C:nucleolus"/>
    <property type="evidence" value="ECO:0007669"/>
    <property type="project" value="TreeGrafter"/>
</dbReference>
<evidence type="ECO:0000256" key="7">
    <source>
        <dbReference type="SAM" id="MobiDB-lite"/>
    </source>
</evidence>
<gene>
    <name evidence="10" type="primary">PAPD5_1</name>
    <name evidence="10" type="ORF">DERF_002770</name>
</gene>
<feature type="compositionally biased region" description="Low complexity" evidence="7">
    <location>
        <begin position="644"/>
        <end position="659"/>
    </location>
</feature>
<dbReference type="EC" id="2.7.7.19" evidence="3"/>
<dbReference type="FunFam" id="3.30.460.10:FF:000006">
    <property type="entry name" value="non-canonical poly(A) RNA polymerase PAPD5"/>
    <property type="match status" value="1"/>
</dbReference>
<feature type="compositionally biased region" description="Low complexity" evidence="7">
    <location>
        <begin position="709"/>
        <end position="790"/>
    </location>
</feature>
<dbReference type="GO" id="GO:1990817">
    <property type="term" value="F:poly(A) RNA polymerase activity"/>
    <property type="evidence" value="ECO:0007669"/>
    <property type="project" value="UniProtKB-EC"/>
</dbReference>
<evidence type="ECO:0000256" key="1">
    <source>
        <dbReference type="ARBA" id="ARBA00001936"/>
    </source>
</evidence>
<comment type="similarity">
    <text evidence="2">Belongs to the DNA polymerase type-B-like family.</text>
</comment>
<name>A0A922ICA6_DERFA</name>
<dbReference type="SUPFAM" id="SSF81631">
    <property type="entry name" value="PAP/OAS1 substrate-binding domain"/>
    <property type="match status" value="1"/>
</dbReference>
<reference evidence="10" key="2">
    <citation type="journal article" date="2022" name="Res Sq">
        <title>Comparative Genomics Reveals Insights into the Divergent Evolution of Astigmatic Mites and Household Pest Adaptations.</title>
        <authorList>
            <person name="Xiong Q."/>
            <person name="Wan A.T.-Y."/>
            <person name="Liu X.-Y."/>
            <person name="Fung C.S.-H."/>
            <person name="Xiao X."/>
            <person name="Malainual N."/>
            <person name="Hou J."/>
            <person name="Wang L."/>
            <person name="Wang M."/>
            <person name="Yang K."/>
            <person name="Cui Y."/>
            <person name="Leung E."/>
            <person name="Nong W."/>
            <person name="Shin S.-K."/>
            <person name="Au S."/>
            <person name="Jeong K.Y."/>
            <person name="Chew F.T."/>
            <person name="Hui J."/>
            <person name="Leung T.F."/>
            <person name="Tungtrongchitr A."/>
            <person name="Zhong N."/>
            <person name="Liu Z."/>
            <person name="Tsui S."/>
        </authorList>
    </citation>
    <scope>NUCLEOTIDE SEQUENCE</scope>
    <source>
        <strain evidence="10">Derf</strain>
        <tissue evidence="10">Whole organism</tissue>
    </source>
</reference>
<organism evidence="10 11">
    <name type="scientific">Dermatophagoides farinae</name>
    <name type="common">American house dust mite</name>
    <dbReference type="NCBI Taxonomy" id="6954"/>
    <lineage>
        <taxon>Eukaryota</taxon>
        <taxon>Metazoa</taxon>
        <taxon>Ecdysozoa</taxon>
        <taxon>Arthropoda</taxon>
        <taxon>Chelicerata</taxon>
        <taxon>Arachnida</taxon>
        <taxon>Acari</taxon>
        <taxon>Acariformes</taxon>
        <taxon>Sarcoptiformes</taxon>
        <taxon>Astigmata</taxon>
        <taxon>Psoroptidia</taxon>
        <taxon>Analgoidea</taxon>
        <taxon>Pyroglyphidae</taxon>
        <taxon>Dermatophagoidinae</taxon>
        <taxon>Dermatophagoides</taxon>
    </lineage>
</organism>
<feature type="region of interest" description="Disordered" evidence="7">
    <location>
        <begin position="644"/>
        <end position="665"/>
    </location>
</feature>
<dbReference type="Pfam" id="PF22600">
    <property type="entry name" value="MTPAP-like_central"/>
    <property type="match status" value="1"/>
</dbReference>
<feature type="region of interest" description="Disordered" evidence="7">
    <location>
        <begin position="677"/>
        <end position="790"/>
    </location>
</feature>
<feature type="domain" description="Poly(A) RNA polymerase mitochondrial-like central palm" evidence="9">
    <location>
        <begin position="151"/>
        <end position="283"/>
    </location>
</feature>
<evidence type="ECO:0000313" key="10">
    <source>
        <dbReference type="EMBL" id="KAH9528859.1"/>
    </source>
</evidence>
<proteinExistence type="inferred from homology"/>
<keyword evidence="5" id="KW-0479">Metal-binding</keyword>
<dbReference type="PANTHER" id="PTHR23092:SF15">
    <property type="entry name" value="INACTIVE NON-CANONICAL POLY(A) RNA POLYMERASE PROTEIN TRF4-2-RELATED"/>
    <property type="match status" value="1"/>
</dbReference>
<comment type="cofactor">
    <cofactor evidence="1">
        <name>Mn(2+)</name>
        <dbReference type="ChEBI" id="CHEBI:29035"/>
    </cofactor>
</comment>
<dbReference type="PANTHER" id="PTHR23092">
    <property type="entry name" value="POLY(A) RNA POLYMERASE"/>
    <property type="match status" value="1"/>
</dbReference>
<evidence type="ECO:0000256" key="4">
    <source>
        <dbReference type="ARBA" id="ARBA00022679"/>
    </source>
</evidence>
<dbReference type="InterPro" id="IPR043519">
    <property type="entry name" value="NT_sf"/>
</dbReference>
<dbReference type="InterPro" id="IPR002058">
    <property type="entry name" value="PAP_assoc"/>
</dbReference>
<evidence type="ECO:0000256" key="3">
    <source>
        <dbReference type="ARBA" id="ARBA00012388"/>
    </source>
</evidence>
<dbReference type="Gene3D" id="1.10.1410.10">
    <property type="match status" value="1"/>
</dbReference>
<dbReference type="GO" id="GO:0031123">
    <property type="term" value="P:RNA 3'-end processing"/>
    <property type="evidence" value="ECO:0007669"/>
    <property type="project" value="TreeGrafter"/>
</dbReference>
<evidence type="ECO:0000259" key="9">
    <source>
        <dbReference type="Pfam" id="PF22600"/>
    </source>
</evidence>
<dbReference type="GO" id="GO:0046872">
    <property type="term" value="F:metal ion binding"/>
    <property type="evidence" value="ECO:0007669"/>
    <property type="project" value="UniProtKB-KW"/>
</dbReference>
<keyword evidence="11" id="KW-1185">Reference proteome</keyword>
<evidence type="ECO:0000256" key="6">
    <source>
        <dbReference type="ARBA" id="ARBA00022842"/>
    </source>
</evidence>
<accession>A0A922ICA6</accession>
<keyword evidence="4" id="KW-0808">Transferase</keyword>
<sequence length="865" mass="96641">MMDPNIGWFQPEQEGPALKLWVSLWKRAKMSHHTAIENQPDFVPLTNNNNGTHHHNDHHHNLHLGHQMNDNNNIDDCHKQDQTMPSTTTPISIFPNGPFHPFYLNHMAKRNHSDNPASTYNFNDNQNICAKYNGTPWRTLRGHYSPGIIGLHQEIEDFYNYMKPTPEEQFMRQNVVKRISTVINNFWPEAKVDYFGSFRTGLYLPTSDIDMVVFGKWETIPLFTLEKKLLETGIAEDNSIKVLDKASVPIIKLTDQETKVRVDISFNTSNGIKSAKLIKDYKQDYPNLEKLVFVLKQFLLQRDLKEVFTGGISSYSLILMVISFIQLHPRIEARLPDANLGVLLIEFFELFGRYFNYYRVGIRVKDGGKFVPKSEIQKNMDSNYRPSILCIEDPLNPSNDIGKNSYGALMVKQAFEYAFTTLHQAVGPLSTTVDQTKSILGRIVRVTDEVIDYRNSIIEKFPLPYSDMNTNNDDSSNGGGSDGTSGKSSGTNLDSTSGKYMGGSLTNSSHHHHHHRQTKSPRHHHPHHNKTSNCNPNSTDFDKDSSDSDEVICDTNTTKSSSLPSMLDTITSSQDTNANDTAAASIQQSQPPQPLLLNTQPPPVHLTFPTSAATNQFSTISTPFLSPYANAMHHAAAVALQQTITHQQQQPVPVSLSPHYHPHHHHLPLAHANYIQHQSQATTIPQPPPPSTSSHRSSSTGMLLNRRYNSNNSNNNSSSNNNPMVAINTNGLSNITTNSNLSSSRRPNYYNSSSSTSSNSSTNSNSNSGANWNNNVPMMTTTNGSNTNKNTFDSDINMKTLVNGNMIAGNKATSSSFGKNTIRQFSNSNDHQSIRKTQIYHGNISNKSQQTSSVFSNSLVDKFPS</sequence>
<dbReference type="InterPro" id="IPR054708">
    <property type="entry name" value="MTPAP-like_central"/>
</dbReference>
<reference evidence="10" key="1">
    <citation type="submission" date="2013-05" db="EMBL/GenBank/DDBJ databases">
        <authorList>
            <person name="Yim A.K.Y."/>
            <person name="Chan T.F."/>
            <person name="Ji K.M."/>
            <person name="Liu X.Y."/>
            <person name="Zhou J.W."/>
            <person name="Li R.Q."/>
            <person name="Yang K.Y."/>
            <person name="Li J."/>
            <person name="Li M."/>
            <person name="Law P.T.W."/>
            <person name="Wu Y.L."/>
            <person name="Cai Z.L."/>
            <person name="Qin H."/>
            <person name="Bao Y."/>
            <person name="Leung R.K.K."/>
            <person name="Ng P.K.S."/>
            <person name="Zou J."/>
            <person name="Zhong X.J."/>
            <person name="Ran P.X."/>
            <person name="Zhong N.S."/>
            <person name="Liu Z.G."/>
            <person name="Tsui S.K.W."/>
        </authorList>
    </citation>
    <scope>NUCLEOTIDE SEQUENCE</scope>
    <source>
        <strain evidence="10">Derf</strain>
        <tissue evidence="10">Whole organism</tissue>
    </source>
</reference>
<comment type="caution">
    <text evidence="10">The sequence shown here is derived from an EMBL/GenBank/DDBJ whole genome shotgun (WGS) entry which is preliminary data.</text>
</comment>
<dbReference type="GO" id="GO:0003729">
    <property type="term" value="F:mRNA binding"/>
    <property type="evidence" value="ECO:0007669"/>
    <property type="project" value="TreeGrafter"/>
</dbReference>
<evidence type="ECO:0000259" key="8">
    <source>
        <dbReference type="Pfam" id="PF03828"/>
    </source>
</evidence>